<organism evidence="7 8">
    <name type="scientific">Raphanus sativus</name>
    <name type="common">Radish</name>
    <name type="synonym">Raphanus raphanistrum var. sativus</name>
    <dbReference type="NCBI Taxonomy" id="3726"/>
    <lineage>
        <taxon>Eukaryota</taxon>
        <taxon>Viridiplantae</taxon>
        <taxon>Streptophyta</taxon>
        <taxon>Embryophyta</taxon>
        <taxon>Tracheophyta</taxon>
        <taxon>Spermatophyta</taxon>
        <taxon>Magnoliopsida</taxon>
        <taxon>eudicotyledons</taxon>
        <taxon>Gunneridae</taxon>
        <taxon>Pentapetalae</taxon>
        <taxon>rosids</taxon>
        <taxon>malvids</taxon>
        <taxon>Brassicales</taxon>
        <taxon>Brassicaceae</taxon>
        <taxon>Brassiceae</taxon>
        <taxon>Raphanus</taxon>
    </lineage>
</organism>
<sequence>MAVDRGANNREANIVAFTGDMEVDAGDNMEDVSAEDEGDDADYDYNGWDDYRSGPIGGRVCGKSASGRNQRSRGGGSKSNKNDSNRRRSNPFTDGGSDYISTSRSYTEVTETDEGVDVVLVTPTKSKNQHTRVTGDNDDVDFVDPPIPPSTAFNGGEPHSKNVDNVSVTPPDIEPSQNQDGVYNEMDGRSCQPLDIDFSKEDGDIYVGRTFKDKADFKLRHCKTRITAKCHEKECTWRVLAVQLGDSPTYLVKKAILNHVCAADVRGRYRRHGTAKVLAALLRSKYERLYSGPRAMELPDILRMEFNYTCSYWKAWKTKELAIASAQGTEEISNKMLPQYFHVLKLANPGTITDIKTEMDKEGKIRFKYAFMSLKACIDGWKHLRKVLVVDGTHMFGKYKGCLLSASGQDANSRVFLIAFAVVESENTESWSWFFERLSTIVEDGCDLSIISDRCAAIFAAKEKWYPRAHHGICLVHLQRNVQEKYKGLQQKAMVGRAGEAFKVSDFNEIMDLLKLTDWRCWDYLEKIDKKLWTRSHFEGERFNVMTSNATESLNNALLPVRDSPIMALLEFIRRKLCTWYVSRRGEISKMKGNVPDNIEKILVEQLVLSTGLLVLPCSTWVFKVTHKATGFGDTVDLDKRTCTCLEFQKLGLQCRHAIAAASFRNMQYISFVCKHHVKENGLKKLAVSYFRFRIQRMFKCQQKY</sequence>
<evidence type="ECO:0000256" key="1">
    <source>
        <dbReference type="ARBA" id="ARBA00022723"/>
    </source>
</evidence>
<evidence type="ECO:0000313" key="7">
    <source>
        <dbReference type="Proteomes" id="UP000504610"/>
    </source>
</evidence>
<name>A0A9W3C773_RAPSA</name>
<dbReference type="InterPro" id="IPR007527">
    <property type="entry name" value="Znf_SWIM"/>
</dbReference>
<reference evidence="8" key="2">
    <citation type="submission" date="2025-08" db="UniProtKB">
        <authorList>
            <consortium name="RefSeq"/>
        </authorList>
    </citation>
    <scope>IDENTIFICATION</scope>
    <source>
        <tissue evidence="8">Leaf</tissue>
    </source>
</reference>
<accession>A0A9W3C773</accession>
<dbReference type="PROSITE" id="PS50966">
    <property type="entry name" value="ZF_SWIM"/>
    <property type="match status" value="1"/>
</dbReference>
<dbReference type="SMART" id="SM00575">
    <property type="entry name" value="ZnF_PMZ"/>
    <property type="match status" value="1"/>
</dbReference>
<feature type="region of interest" description="Disordered" evidence="5">
    <location>
        <begin position="55"/>
        <end position="111"/>
    </location>
</feature>
<feature type="domain" description="SWIM-type" evidence="6">
    <location>
        <begin position="634"/>
        <end position="666"/>
    </location>
</feature>
<dbReference type="InterPro" id="IPR006564">
    <property type="entry name" value="Znf_PMZ"/>
</dbReference>
<dbReference type="OrthoDB" id="1050893at2759"/>
<keyword evidence="1" id="KW-0479">Metal-binding</keyword>
<keyword evidence="7" id="KW-1185">Reference proteome</keyword>
<dbReference type="GO" id="GO:0008270">
    <property type="term" value="F:zinc ion binding"/>
    <property type="evidence" value="ECO:0007669"/>
    <property type="project" value="UniProtKB-KW"/>
</dbReference>
<dbReference type="InterPro" id="IPR018289">
    <property type="entry name" value="MULE_transposase_dom"/>
</dbReference>
<reference evidence="7" key="1">
    <citation type="journal article" date="2019" name="Database">
        <title>The radish genome database (RadishGD): an integrated information resource for radish genomics.</title>
        <authorList>
            <person name="Yu H.J."/>
            <person name="Baek S."/>
            <person name="Lee Y.J."/>
            <person name="Cho A."/>
            <person name="Mun J.H."/>
        </authorList>
    </citation>
    <scope>NUCLEOTIDE SEQUENCE [LARGE SCALE GENOMIC DNA]</scope>
    <source>
        <strain evidence="7">cv. WK10039</strain>
    </source>
</reference>
<evidence type="ECO:0000259" key="6">
    <source>
        <dbReference type="PROSITE" id="PS50966"/>
    </source>
</evidence>
<keyword evidence="2 4" id="KW-0863">Zinc-finger</keyword>
<dbReference type="AlphaFoldDB" id="A0A9W3C773"/>
<evidence type="ECO:0000256" key="3">
    <source>
        <dbReference type="ARBA" id="ARBA00022833"/>
    </source>
</evidence>
<dbReference type="PANTHER" id="PTHR31973:SF187">
    <property type="entry name" value="MUTATOR TRANSPOSASE MUDRA PROTEIN"/>
    <property type="match status" value="1"/>
</dbReference>
<evidence type="ECO:0000256" key="5">
    <source>
        <dbReference type="SAM" id="MobiDB-lite"/>
    </source>
</evidence>
<dbReference type="RefSeq" id="XP_056847435.1">
    <property type="nucleotide sequence ID" value="XM_056991455.1"/>
</dbReference>
<dbReference type="Pfam" id="PF04434">
    <property type="entry name" value="SWIM"/>
    <property type="match status" value="1"/>
</dbReference>
<protein>
    <submittedName>
        <fullName evidence="8">Uncharacterized protein LOC108815725</fullName>
    </submittedName>
</protein>
<dbReference type="Proteomes" id="UP000504610">
    <property type="component" value="Chromosome 7"/>
</dbReference>
<dbReference type="PANTHER" id="PTHR31973">
    <property type="entry name" value="POLYPROTEIN, PUTATIVE-RELATED"/>
    <property type="match status" value="1"/>
</dbReference>
<gene>
    <name evidence="8" type="primary">LOC108815725</name>
</gene>
<evidence type="ECO:0000256" key="2">
    <source>
        <dbReference type="ARBA" id="ARBA00022771"/>
    </source>
</evidence>
<evidence type="ECO:0000313" key="8">
    <source>
        <dbReference type="RefSeq" id="XP_056847435.1"/>
    </source>
</evidence>
<dbReference type="KEGG" id="rsz:108815725"/>
<proteinExistence type="predicted"/>
<keyword evidence="3" id="KW-0862">Zinc</keyword>
<dbReference type="GeneID" id="108815725"/>
<dbReference type="Pfam" id="PF10551">
    <property type="entry name" value="MULE"/>
    <property type="match status" value="1"/>
</dbReference>
<evidence type="ECO:0000256" key="4">
    <source>
        <dbReference type="PROSITE-ProRule" id="PRU00325"/>
    </source>
</evidence>